<feature type="site" description="Transition state stabilizer" evidence="6 9">
    <location>
        <position position="182"/>
    </location>
</feature>
<organism evidence="10 11">
    <name type="scientific">[Bacillus] enclensis</name>
    <dbReference type="NCBI Taxonomy" id="1402860"/>
    <lineage>
        <taxon>Bacteria</taxon>
        <taxon>Bacillati</taxon>
        <taxon>Bacillota</taxon>
        <taxon>Bacilli</taxon>
        <taxon>Bacillales</taxon>
        <taxon>Bacillaceae</taxon>
        <taxon>Rossellomorea</taxon>
    </lineage>
</organism>
<dbReference type="GO" id="GO:0006096">
    <property type="term" value="P:glycolytic process"/>
    <property type="evidence" value="ECO:0007669"/>
    <property type="project" value="UniProtKB-UniRule"/>
</dbReference>
<dbReference type="RefSeq" id="WP_058299876.1">
    <property type="nucleotide sequence ID" value="NZ_FMAU01000009.1"/>
</dbReference>
<proteinExistence type="inferred from homology"/>
<evidence type="ECO:0000256" key="8">
    <source>
        <dbReference type="PIRSR" id="PIRSR613078-2"/>
    </source>
</evidence>
<feature type="binding site" evidence="6 8">
    <location>
        <begin position="87"/>
        <end position="90"/>
    </location>
    <ligand>
        <name>substrate</name>
    </ligand>
</feature>
<feature type="binding site" evidence="6 8">
    <location>
        <begin position="8"/>
        <end position="15"/>
    </location>
    <ligand>
        <name>substrate</name>
    </ligand>
</feature>
<dbReference type="OrthoDB" id="9781415at2"/>
<feature type="binding site" evidence="6 8">
    <location>
        <begin position="21"/>
        <end position="22"/>
    </location>
    <ligand>
        <name>substrate</name>
    </ligand>
</feature>
<dbReference type="InterPro" id="IPR005952">
    <property type="entry name" value="Phosphogly_mut1"/>
</dbReference>
<evidence type="ECO:0000256" key="5">
    <source>
        <dbReference type="ARBA" id="ARBA00023235"/>
    </source>
</evidence>
<dbReference type="CDD" id="cd07067">
    <property type="entry name" value="HP_PGM_like"/>
    <property type="match status" value="1"/>
</dbReference>
<comment type="function">
    <text evidence="6">Catalyzes the interconversion of 2-phosphoglycerate and 3-phosphoglycerate.</text>
</comment>
<evidence type="ECO:0000256" key="9">
    <source>
        <dbReference type="PIRSR" id="PIRSR613078-3"/>
    </source>
</evidence>
<evidence type="ECO:0000256" key="1">
    <source>
        <dbReference type="ARBA" id="ARBA00000380"/>
    </source>
</evidence>
<reference evidence="11" key="1">
    <citation type="submission" date="2016-08" db="EMBL/GenBank/DDBJ databases">
        <authorList>
            <person name="Varghese N."/>
            <person name="Submissions Spin"/>
        </authorList>
    </citation>
    <scope>NUCLEOTIDE SEQUENCE [LARGE SCALE GENOMIC DNA]</scope>
    <source>
        <strain evidence="11">SGD-1123</strain>
    </source>
</reference>
<keyword evidence="11" id="KW-1185">Reference proteome</keyword>
<dbReference type="HAMAP" id="MF_01039">
    <property type="entry name" value="PGAM_GpmA"/>
    <property type="match status" value="1"/>
</dbReference>
<dbReference type="NCBIfam" id="NF010713">
    <property type="entry name" value="PRK14115.1"/>
    <property type="match status" value="1"/>
</dbReference>
<comment type="catalytic activity">
    <reaction evidence="1 6">
        <text>(2R)-2-phosphoglycerate = (2R)-3-phosphoglycerate</text>
        <dbReference type="Rhea" id="RHEA:15901"/>
        <dbReference type="ChEBI" id="CHEBI:58272"/>
        <dbReference type="ChEBI" id="CHEBI:58289"/>
        <dbReference type="EC" id="5.4.2.11"/>
    </reaction>
</comment>
<gene>
    <name evidence="6" type="primary">gpmA</name>
    <name evidence="10" type="ORF">GA0061094_4091</name>
</gene>
<dbReference type="GO" id="GO:0006094">
    <property type="term" value="P:gluconeogenesis"/>
    <property type="evidence" value="ECO:0007669"/>
    <property type="project" value="UniProtKB-UniRule"/>
</dbReference>
<name>A0A0V8H782_9BACI</name>
<dbReference type="EC" id="5.4.2.11" evidence="6"/>
<evidence type="ECO:0000313" key="11">
    <source>
        <dbReference type="Proteomes" id="UP000181997"/>
    </source>
</evidence>
<evidence type="ECO:0000256" key="7">
    <source>
        <dbReference type="PIRSR" id="PIRSR613078-1"/>
    </source>
</evidence>
<dbReference type="AlphaFoldDB" id="A0A0V8H782"/>
<evidence type="ECO:0000256" key="3">
    <source>
        <dbReference type="ARBA" id="ARBA00022432"/>
    </source>
</evidence>
<comment type="pathway">
    <text evidence="6">Carbohydrate degradation; glycolysis; pyruvate from D-glyceraldehyde 3-phosphate: step 3/5.</text>
</comment>
<dbReference type="UniPathway" id="UPA00109">
    <property type="reaction ID" value="UER00186"/>
</dbReference>
<dbReference type="NCBIfam" id="TIGR01258">
    <property type="entry name" value="pgm_1"/>
    <property type="match status" value="1"/>
</dbReference>
<evidence type="ECO:0000256" key="6">
    <source>
        <dbReference type="HAMAP-Rule" id="MF_01039"/>
    </source>
</evidence>
<dbReference type="Pfam" id="PF00300">
    <property type="entry name" value="His_Phos_1"/>
    <property type="match status" value="1"/>
</dbReference>
<comment type="similarity">
    <text evidence="2 6">Belongs to the phosphoglycerate mutase family. BPG-dependent PGAM subfamily.</text>
</comment>
<feature type="binding site" evidence="6 8">
    <location>
        <position position="98"/>
    </location>
    <ligand>
        <name>substrate</name>
    </ligand>
</feature>
<keyword evidence="3 6" id="KW-0312">Gluconeogenesis</keyword>
<dbReference type="FunFam" id="3.40.50.1240:FF:000003">
    <property type="entry name" value="2,3-bisphosphoglycerate-dependent phosphoglycerate mutase"/>
    <property type="match status" value="1"/>
</dbReference>
<keyword evidence="5 6" id="KW-0413">Isomerase</keyword>
<dbReference type="InterPro" id="IPR013078">
    <property type="entry name" value="His_Pase_superF_clade-1"/>
</dbReference>
<dbReference type="SMART" id="SM00855">
    <property type="entry name" value="PGAM"/>
    <property type="match status" value="1"/>
</dbReference>
<evidence type="ECO:0000256" key="2">
    <source>
        <dbReference type="ARBA" id="ARBA00006717"/>
    </source>
</evidence>
<sequence>MKKIVFIRHGESRFNLEHRFTGWTDVDLTDDGYKEARIAGAILKKNGYLFDVAHTSVLKRAIRTLWIMLHEMDLVWIPVYKSWRLNERHYGGLQGLDKEEVREQFGEEQVYEWRRSADVRPPDSSVEAHQKDLEDPKYASIGEGNVPLSETLLDTERRAIVYWNETIAPSIKRNQRVLVSAHGNTLRALVKHLDHIPNDGIVTLNIPNGIPLVYELDDELQPIRHYYLNEDGEMPEGEVPKHIDLDDPEFDFHWMG</sequence>
<feature type="binding site" evidence="6 8">
    <location>
        <position position="60"/>
    </location>
    <ligand>
        <name>substrate</name>
    </ligand>
</feature>
<feature type="binding site" evidence="6 8">
    <location>
        <begin position="183"/>
        <end position="184"/>
    </location>
    <ligand>
        <name>substrate</name>
    </ligand>
</feature>
<feature type="binding site" evidence="6 8">
    <location>
        <begin position="114"/>
        <end position="115"/>
    </location>
    <ligand>
        <name>substrate</name>
    </ligand>
</feature>
<protein>
    <recommendedName>
        <fullName evidence="6">2,3-bisphosphoglycerate-dependent phosphoglycerate mutase</fullName>
        <shortName evidence="6">BPG-dependent PGAM</shortName>
        <shortName evidence="6">PGAM</shortName>
        <shortName evidence="6">Phosphoglyceromutase</shortName>
        <shortName evidence="6">dPGM</shortName>
        <ecNumber evidence="6">5.4.2.11</ecNumber>
    </recommendedName>
</protein>
<dbReference type="InterPro" id="IPR029033">
    <property type="entry name" value="His_PPase_superfam"/>
</dbReference>
<accession>A0A0V8H782</accession>
<evidence type="ECO:0000256" key="4">
    <source>
        <dbReference type="ARBA" id="ARBA00023152"/>
    </source>
</evidence>
<evidence type="ECO:0000313" key="10">
    <source>
        <dbReference type="EMBL" id="SCC33892.1"/>
    </source>
</evidence>
<dbReference type="SUPFAM" id="SSF53254">
    <property type="entry name" value="Phosphoglycerate mutase-like"/>
    <property type="match status" value="1"/>
</dbReference>
<dbReference type="PIRSF" id="PIRSF000709">
    <property type="entry name" value="6PFK_2-Ptase"/>
    <property type="match status" value="1"/>
</dbReference>
<feature type="active site" description="Proton donor/acceptor" evidence="6 7">
    <location>
        <position position="87"/>
    </location>
</feature>
<dbReference type="Proteomes" id="UP000181997">
    <property type="component" value="Unassembled WGS sequence"/>
</dbReference>
<dbReference type="GO" id="GO:0004619">
    <property type="term" value="F:phosphoglycerate mutase activity"/>
    <property type="evidence" value="ECO:0007669"/>
    <property type="project" value="UniProtKB-UniRule"/>
</dbReference>
<feature type="active site" description="Tele-phosphohistidine intermediate" evidence="6 7">
    <location>
        <position position="9"/>
    </location>
</feature>
<dbReference type="EMBL" id="FMAU01000009">
    <property type="protein sequence ID" value="SCC33892.1"/>
    <property type="molecule type" value="Genomic_DNA"/>
</dbReference>
<dbReference type="Gene3D" id="3.40.50.1240">
    <property type="entry name" value="Phosphoglycerate mutase-like"/>
    <property type="match status" value="1"/>
</dbReference>
<dbReference type="PANTHER" id="PTHR11931">
    <property type="entry name" value="PHOSPHOGLYCERATE MUTASE"/>
    <property type="match status" value="1"/>
</dbReference>
<keyword evidence="4 6" id="KW-0324">Glycolysis</keyword>